<dbReference type="PROSITE" id="PS50297">
    <property type="entry name" value="ANK_REP_REGION"/>
    <property type="match status" value="2"/>
</dbReference>
<dbReference type="PANTHER" id="PTHR24173">
    <property type="entry name" value="ANKYRIN REPEAT CONTAINING"/>
    <property type="match status" value="1"/>
</dbReference>
<evidence type="ECO:0000259" key="4">
    <source>
        <dbReference type="PROSITE" id="PS50181"/>
    </source>
</evidence>
<evidence type="ECO:0000256" key="2">
    <source>
        <dbReference type="ARBA" id="ARBA00023043"/>
    </source>
</evidence>
<reference evidence="5" key="2">
    <citation type="journal article" date="2023" name="IMA Fungus">
        <title>Comparative genomic study of the Penicillium genus elucidates a diverse pangenome and 15 lateral gene transfer events.</title>
        <authorList>
            <person name="Petersen C."/>
            <person name="Sorensen T."/>
            <person name="Nielsen M.R."/>
            <person name="Sondergaard T.E."/>
            <person name="Sorensen J.L."/>
            <person name="Fitzpatrick D.A."/>
            <person name="Frisvad J.C."/>
            <person name="Nielsen K.L."/>
        </authorList>
    </citation>
    <scope>NUCLEOTIDE SEQUENCE</scope>
    <source>
        <strain evidence="5">IBT 29677</strain>
    </source>
</reference>
<dbReference type="OrthoDB" id="20872at2759"/>
<organism evidence="5 6">
    <name type="scientific">Penicillium cosmopolitanum</name>
    <dbReference type="NCBI Taxonomy" id="1131564"/>
    <lineage>
        <taxon>Eukaryota</taxon>
        <taxon>Fungi</taxon>
        <taxon>Dikarya</taxon>
        <taxon>Ascomycota</taxon>
        <taxon>Pezizomycotina</taxon>
        <taxon>Eurotiomycetes</taxon>
        <taxon>Eurotiomycetidae</taxon>
        <taxon>Eurotiales</taxon>
        <taxon>Aspergillaceae</taxon>
        <taxon>Penicillium</taxon>
    </lineage>
</organism>
<dbReference type="Pfam" id="PF13857">
    <property type="entry name" value="Ank_5"/>
    <property type="match status" value="1"/>
</dbReference>
<dbReference type="Gene3D" id="1.25.40.20">
    <property type="entry name" value="Ankyrin repeat-containing domain"/>
    <property type="match status" value="3"/>
</dbReference>
<dbReference type="PROSITE" id="PS50181">
    <property type="entry name" value="FBOX"/>
    <property type="match status" value="1"/>
</dbReference>
<dbReference type="Pfam" id="PF12796">
    <property type="entry name" value="Ank_2"/>
    <property type="match status" value="1"/>
</dbReference>
<keyword evidence="6" id="KW-1185">Reference proteome</keyword>
<proteinExistence type="predicted"/>
<keyword evidence="1" id="KW-0677">Repeat</keyword>
<evidence type="ECO:0000256" key="3">
    <source>
        <dbReference type="PROSITE-ProRule" id="PRU00023"/>
    </source>
</evidence>
<reference evidence="5" key="1">
    <citation type="submission" date="2022-12" db="EMBL/GenBank/DDBJ databases">
        <authorList>
            <person name="Petersen C."/>
        </authorList>
    </citation>
    <scope>NUCLEOTIDE SEQUENCE</scope>
    <source>
        <strain evidence="5">IBT 29677</strain>
    </source>
</reference>
<feature type="repeat" description="ANK" evidence="3">
    <location>
        <begin position="364"/>
        <end position="396"/>
    </location>
</feature>
<dbReference type="InterPro" id="IPR002110">
    <property type="entry name" value="Ankyrin_rpt"/>
</dbReference>
<dbReference type="PROSITE" id="PS50088">
    <property type="entry name" value="ANK_REPEAT"/>
    <property type="match status" value="2"/>
</dbReference>
<dbReference type="PANTHER" id="PTHR24173:SF74">
    <property type="entry name" value="ANKYRIN REPEAT DOMAIN-CONTAINING PROTEIN 16"/>
    <property type="match status" value="1"/>
</dbReference>
<accession>A0A9X0B9A3</accession>
<feature type="domain" description="F-box" evidence="4">
    <location>
        <begin position="9"/>
        <end position="46"/>
    </location>
</feature>
<evidence type="ECO:0000313" key="6">
    <source>
        <dbReference type="Proteomes" id="UP001147747"/>
    </source>
</evidence>
<keyword evidence="2 3" id="KW-0040">ANK repeat</keyword>
<dbReference type="PRINTS" id="PR01415">
    <property type="entry name" value="ANKYRIN"/>
</dbReference>
<comment type="caution">
    <text evidence="5">The sequence shown here is derived from an EMBL/GenBank/DDBJ whole genome shotgun (WGS) entry which is preliminary data.</text>
</comment>
<dbReference type="Pfam" id="PF13637">
    <property type="entry name" value="Ank_4"/>
    <property type="match status" value="1"/>
</dbReference>
<dbReference type="AlphaFoldDB" id="A0A9X0B9A3"/>
<sequence length="425" mass="45982">MDDPETLGPCSLSHLPSEILLQISSYLDLPALNALTQLNRSTTLLLLPSLYKLDARQSSQALCWAAIHNNKPVAQSSLAAGANPITVSDQDTLIKGCTPLMLAAYHGSLPVLSLLLTYPETNPNSRDRKYIRPPITWATKHRHAAIVRALLKDDRTDPNLQDKFGDTALMTAVTLQPDMIPGATALSRASQRGIEVDLILATHLRFILDGDESGAHCQHVFFYAAISGHVEIVEYLVDGAGHHGRGAFSIAVERGHISVVKYLLGWDKTDPNLSDSWKHQCPLLVAAITGDESMVSTLVECERVDLLNPDVSGTTPLHAAVERNHVDVVNLLLQASRSRSGLNPGTGPGPGGTRIADVNARNSSGQTPLHIAVLQDHVDLVMLLLESGADPRLTCADGLTALDQGDQWRRDGRATTALREYMKTL</sequence>
<dbReference type="RefSeq" id="XP_056488580.1">
    <property type="nucleotide sequence ID" value="XM_056629278.1"/>
</dbReference>
<dbReference type="SUPFAM" id="SSF81383">
    <property type="entry name" value="F-box domain"/>
    <property type="match status" value="1"/>
</dbReference>
<dbReference type="SMART" id="SM00248">
    <property type="entry name" value="ANK"/>
    <property type="match status" value="8"/>
</dbReference>
<dbReference type="EMBL" id="JAPZBU010000006">
    <property type="protein sequence ID" value="KAJ5396528.1"/>
    <property type="molecule type" value="Genomic_DNA"/>
</dbReference>
<evidence type="ECO:0000313" key="5">
    <source>
        <dbReference type="EMBL" id="KAJ5396528.1"/>
    </source>
</evidence>
<protein>
    <recommendedName>
        <fullName evidence="4">F-box domain-containing protein</fullName>
    </recommendedName>
</protein>
<dbReference type="InterPro" id="IPR036047">
    <property type="entry name" value="F-box-like_dom_sf"/>
</dbReference>
<evidence type="ECO:0000256" key="1">
    <source>
        <dbReference type="ARBA" id="ARBA00022737"/>
    </source>
</evidence>
<feature type="repeat" description="ANK" evidence="3">
    <location>
        <begin position="312"/>
        <end position="334"/>
    </location>
</feature>
<dbReference type="InterPro" id="IPR036770">
    <property type="entry name" value="Ankyrin_rpt-contain_sf"/>
</dbReference>
<name>A0A9X0B9A3_9EURO</name>
<dbReference type="SUPFAM" id="SSF48403">
    <property type="entry name" value="Ankyrin repeat"/>
    <property type="match status" value="1"/>
</dbReference>
<gene>
    <name evidence="5" type="ORF">N7509_004641</name>
</gene>
<dbReference type="GeneID" id="81368258"/>
<dbReference type="InterPro" id="IPR001810">
    <property type="entry name" value="F-box_dom"/>
</dbReference>
<dbReference type="Proteomes" id="UP001147747">
    <property type="component" value="Unassembled WGS sequence"/>
</dbReference>